<organism evidence="2">
    <name type="scientific">Selaginella moellendorffii</name>
    <name type="common">Spikemoss</name>
    <dbReference type="NCBI Taxonomy" id="88036"/>
    <lineage>
        <taxon>Eukaryota</taxon>
        <taxon>Viridiplantae</taxon>
        <taxon>Streptophyta</taxon>
        <taxon>Embryophyta</taxon>
        <taxon>Tracheophyta</taxon>
        <taxon>Lycopodiopsida</taxon>
        <taxon>Selaginellales</taxon>
        <taxon>Selaginellaceae</taxon>
        <taxon>Selaginella</taxon>
    </lineage>
</organism>
<dbReference type="GO" id="GO:0009451">
    <property type="term" value="P:RNA modification"/>
    <property type="evidence" value="ECO:0007669"/>
    <property type="project" value="InterPro"/>
</dbReference>
<dbReference type="Gramene" id="EFJ29139">
    <property type="protein sequence ID" value="EFJ29139"/>
    <property type="gene ID" value="SELMODRAFT_92725"/>
</dbReference>
<dbReference type="PANTHER" id="PTHR47926">
    <property type="entry name" value="PENTATRICOPEPTIDE REPEAT-CONTAINING PROTEIN"/>
    <property type="match status" value="1"/>
</dbReference>
<dbReference type="InterPro" id="IPR046960">
    <property type="entry name" value="PPR_At4g14850-like_plant"/>
</dbReference>
<dbReference type="EMBL" id="GL377578">
    <property type="protein sequence ID" value="EFJ29139.1"/>
    <property type="molecule type" value="Genomic_DNA"/>
</dbReference>
<dbReference type="eggNOG" id="KOG4197">
    <property type="taxonomic scope" value="Eukaryota"/>
</dbReference>
<dbReference type="HOGENOM" id="CLU_002706_0_0_1"/>
<dbReference type="Proteomes" id="UP000001514">
    <property type="component" value="Unassembled WGS sequence"/>
</dbReference>
<name>D8RFK6_SELML</name>
<evidence type="ECO:0000313" key="1">
    <source>
        <dbReference type="EMBL" id="EFJ29139.1"/>
    </source>
</evidence>
<dbReference type="OrthoDB" id="185373at2759"/>
<reference evidence="1 2" key="1">
    <citation type="journal article" date="2011" name="Science">
        <title>The Selaginella genome identifies genetic changes associated with the evolution of vascular plants.</title>
        <authorList>
            <person name="Banks J.A."/>
            <person name="Nishiyama T."/>
            <person name="Hasebe M."/>
            <person name="Bowman J.L."/>
            <person name="Gribskov M."/>
            <person name="dePamphilis C."/>
            <person name="Albert V.A."/>
            <person name="Aono N."/>
            <person name="Aoyama T."/>
            <person name="Ambrose B.A."/>
            <person name="Ashton N.W."/>
            <person name="Axtell M.J."/>
            <person name="Barker E."/>
            <person name="Barker M.S."/>
            <person name="Bennetzen J.L."/>
            <person name="Bonawitz N.D."/>
            <person name="Chapple C."/>
            <person name="Cheng C."/>
            <person name="Correa L.G."/>
            <person name="Dacre M."/>
            <person name="DeBarry J."/>
            <person name="Dreyer I."/>
            <person name="Elias M."/>
            <person name="Engstrom E.M."/>
            <person name="Estelle M."/>
            <person name="Feng L."/>
            <person name="Finet C."/>
            <person name="Floyd S.K."/>
            <person name="Frommer W.B."/>
            <person name="Fujita T."/>
            <person name="Gramzow L."/>
            <person name="Gutensohn M."/>
            <person name="Harholt J."/>
            <person name="Hattori M."/>
            <person name="Heyl A."/>
            <person name="Hirai T."/>
            <person name="Hiwatashi Y."/>
            <person name="Ishikawa M."/>
            <person name="Iwata M."/>
            <person name="Karol K.G."/>
            <person name="Koehler B."/>
            <person name="Kolukisaoglu U."/>
            <person name="Kubo M."/>
            <person name="Kurata T."/>
            <person name="Lalonde S."/>
            <person name="Li K."/>
            <person name="Li Y."/>
            <person name="Litt A."/>
            <person name="Lyons E."/>
            <person name="Manning G."/>
            <person name="Maruyama T."/>
            <person name="Michael T.P."/>
            <person name="Mikami K."/>
            <person name="Miyazaki S."/>
            <person name="Morinaga S."/>
            <person name="Murata T."/>
            <person name="Mueller-Roeber B."/>
            <person name="Nelson D.R."/>
            <person name="Obara M."/>
            <person name="Oguri Y."/>
            <person name="Olmstead R.G."/>
            <person name="Onodera N."/>
            <person name="Petersen B.L."/>
            <person name="Pils B."/>
            <person name="Prigge M."/>
            <person name="Rensing S.A."/>
            <person name="Riano-Pachon D.M."/>
            <person name="Roberts A.W."/>
            <person name="Sato Y."/>
            <person name="Scheller H.V."/>
            <person name="Schulz B."/>
            <person name="Schulz C."/>
            <person name="Shakirov E.V."/>
            <person name="Shibagaki N."/>
            <person name="Shinohara N."/>
            <person name="Shippen D.E."/>
            <person name="Soerensen I."/>
            <person name="Sotooka R."/>
            <person name="Sugimoto N."/>
            <person name="Sugita M."/>
            <person name="Sumikawa N."/>
            <person name="Tanurdzic M."/>
            <person name="Theissen G."/>
            <person name="Ulvskov P."/>
            <person name="Wakazuki S."/>
            <person name="Weng J.K."/>
            <person name="Willats W.W."/>
            <person name="Wipf D."/>
            <person name="Wolf P.G."/>
            <person name="Yang L."/>
            <person name="Zimmer A.D."/>
            <person name="Zhu Q."/>
            <person name="Mitros T."/>
            <person name="Hellsten U."/>
            <person name="Loque D."/>
            <person name="Otillar R."/>
            <person name="Salamov A."/>
            <person name="Schmutz J."/>
            <person name="Shapiro H."/>
            <person name="Lindquist E."/>
            <person name="Lucas S."/>
            <person name="Rokhsar D."/>
            <person name="Grigoriev I.V."/>
        </authorList>
    </citation>
    <scope>NUCLEOTIDE SEQUENCE [LARGE SCALE GENOMIC DNA]</scope>
</reference>
<dbReference type="OMA" id="CSSIRCW"/>
<dbReference type="Gene3D" id="1.25.40.10">
    <property type="entry name" value="Tetratricopeptide repeat domain"/>
    <property type="match status" value="1"/>
</dbReference>
<dbReference type="GO" id="GO:0003723">
    <property type="term" value="F:RNA binding"/>
    <property type="evidence" value="ECO:0007669"/>
    <property type="project" value="InterPro"/>
</dbReference>
<keyword evidence="2" id="KW-1185">Reference proteome</keyword>
<evidence type="ECO:0000313" key="2">
    <source>
        <dbReference type="Proteomes" id="UP000001514"/>
    </source>
</evidence>
<dbReference type="AlphaFoldDB" id="D8RFK6"/>
<evidence type="ECO:0008006" key="3">
    <source>
        <dbReference type="Google" id="ProtNLM"/>
    </source>
</evidence>
<accession>D8RFK6</accession>
<sequence>MLLHGVRPNEITLVSLLSISSHSGKLGDGSDYFQLLLHDFGITPALEHYVCMVDLLGRSGRIKEAEDLIANMPFEPHSVPWMALLSSCRLHGDTSRRRLRERTASELVKLSSRDDAAPYALLNATR</sequence>
<proteinExistence type="predicted"/>
<dbReference type="InterPro" id="IPR011990">
    <property type="entry name" value="TPR-like_helical_dom_sf"/>
</dbReference>
<dbReference type="KEGG" id="smo:SELMODRAFT_92725"/>
<protein>
    <recommendedName>
        <fullName evidence="3">Pentacotripeptide-repeat region of PRORP domain-containing protein</fullName>
    </recommendedName>
</protein>
<dbReference type="InParanoid" id="D8RFK6"/>
<dbReference type="PANTHER" id="PTHR47926:SF533">
    <property type="entry name" value="DYW DOMAIN-CONTAINING PROTEIN"/>
    <property type="match status" value="1"/>
</dbReference>
<gene>
    <name evidence="1" type="ORF">SELMODRAFT_92725</name>
</gene>